<sequence length="453" mass="50945">MDFGYDGVNCNATLDALVAMEVRVQNAPESECWFHVGEQTIRFSRRDFAMISELRFSVSTFDPNGVFEIWAFEAIPRLGNAWATRVSDTQLPRCLRWRFSKTTVDMIDFFFDTVLLGSSRRRTNFSASLWEGQGRGESSTICPSSHRADDPLDGRTDDASLGQTDARVDPSVHGVYARDDPSVRQDTRVDPSVSGQTNMLVLMRGVMREEIRQIERRIEERFSRLESRVDAAVSQLEILISEEGSRLDRRLDQEIGWVSDLIQEEIRRMFPYIDQYNDFVHGSQRYPSQSSQQTPPSMPYQTSTITPLRESTPRLSVSTTLPAVSTLSLSAVSTPPPPPTVSTTLSLPEVSTPPPAVLASLPPLPTPIMPVLVHSLRPRVSVTIPRPLVLVLRAPSPSLVVSGPRVPSPSTPFIQVRDRQPSCLIRRPFRDPRSRKLDPSEREYTSFLESTEE</sequence>
<accession>A0ABR0USJ9</accession>
<comment type="caution">
    <text evidence="2">The sequence shown here is derived from an EMBL/GenBank/DDBJ whole genome shotgun (WGS) entry which is preliminary data.</text>
</comment>
<gene>
    <name evidence="2" type="ORF">DH2020_041008</name>
</gene>
<feature type="compositionally biased region" description="Low complexity" evidence="1">
    <location>
        <begin position="283"/>
        <end position="304"/>
    </location>
</feature>
<feature type="region of interest" description="Disordered" evidence="1">
    <location>
        <begin position="329"/>
        <end position="349"/>
    </location>
</feature>
<feature type="region of interest" description="Disordered" evidence="1">
    <location>
        <begin position="429"/>
        <end position="453"/>
    </location>
</feature>
<evidence type="ECO:0000313" key="2">
    <source>
        <dbReference type="EMBL" id="KAK6125264.1"/>
    </source>
</evidence>
<proteinExistence type="predicted"/>
<organism evidence="2 3">
    <name type="scientific">Rehmannia glutinosa</name>
    <name type="common">Chinese foxglove</name>
    <dbReference type="NCBI Taxonomy" id="99300"/>
    <lineage>
        <taxon>Eukaryota</taxon>
        <taxon>Viridiplantae</taxon>
        <taxon>Streptophyta</taxon>
        <taxon>Embryophyta</taxon>
        <taxon>Tracheophyta</taxon>
        <taxon>Spermatophyta</taxon>
        <taxon>Magnoliopsida</taxon>
        <taxon>eudicotyledons</taxon>
        <taxon>Gunneridae</taxon>
        <taxon>Pentapetalae</taxon>
        <taxon>asterids</taxon>
        <taxon>lamiids</taxon>
        <taxon>Lamiales</taxon>
        <taxon>Orobanchaceae</taxon>
        <taxon>Rehmannieae</taxon>
        <taxon>Rehmannia</taxon>
    </lineage>
</organism>
<feature type="region of interest" description="Disordered" evidence="1">
    <location>
        <begin position="281"/>
        <end position="314"/>
    </location>
</feature>
<feature type="region of interest" description="Disordered" evidence="1">
    <location>
        <begin position="132"/>
        <end position="165"/>
    </location>
</feature>
<feature type="compositionally biased region" description="Basic and acidic residues" evidence="1">
    <location>
        <begin position="429"/>
        <end position="444"/>
    </location>
</feature>
<name>A0ABR0USJ9_REHGL</name>
<evidence type="ECO:0000313" key="3">
    <source>
        <dbReference type="Proteomes" id="UP001318860"/>
    </source>
</evidence>
<dbReference type="Proteomes" id="UP001318860">
    <property type="component" value="Unassembled WGS sequence"/>
</dbReference>
<reference evidence="2 3" key="1">
    <citation type="journal article" date="2021" name="Comput. Struct. Biotechnol. J.">
        <title>De novo genome assembly of the potent medicinal plant Rehmannia glutinosa using nanopore technology.</title>
        <authorList>
            <person name="Ma L."/>
            <person name="Dong C."/>
            <person name="Song C."/>
            <person name="Wang X."/>
            <person name="Zheng X."/>
            <person name="Niu Y."/>
            <person name="Chen S."/>
            <person name="Feng W."/>
        </authorList>
    </citation>
    <scope>NUCLEOTIDE SEQUENCE [LARGE SCALE GENOMIC DNA]</scope>
    <source>
        <strain evidence="2">DH-2019</strain>
    </source>
</reference>
<dbReference type="EMBL" id="JABTTQ020002251">
    <property type="protein sequence ID" value="KAK6125264.1"/>
    <property type="molecule type" value="Genomic_DNA"/>
</dbReference>
<feature type="compositionally biased region" description="Basic and acidic residues" evidence="1">
    <location>
        <begin position="146"/>
        <end position="158"/>
    </location>
</feature>
<evidence type="ECO:0000256" key="1">
    <source>
        <dbReference type="SAM" id="MobiDB-lite"/>
    </source>
</evidence>
<keyword evidence="3" id="KW-1185">Reference proteome</keyword>
<protein>
    <submittedName>
        <fullName evidence="2">Uncharacterized protein</fullName>
    </submittedName>
</protein>